<feature type="transmembrane region" description="Helical" evidence="1">
    <location>
        <begin position="170"/>
        <end position="194"/>
    </location>
</feature>
<name>A0A7C8M867_9PLEO</name>
<keyword evidence="1" id="KW-0812">Transmembrane</keyword>
<feature type="transmembrane region" description="Helical" evidence="1">
    <location>
        <begin position="206"/>
        <end position="226"/>
    </location>
</feature>
<feature type="transmembrane region" description="Helical" evidence="1">
    <location>
        <begin position="338"/>
        <end position="357"/>
    </location>
</feature>
<evidence type="ECO:0000256" key="1">
    <source>
        <dbReference type="SAM" id="Phobius"/>
    </source>
</evidence>
<protein>
    <submittedName>
        <fullName evidence="2">Uncharacterized protein</fullName>
    </submittedName>
</protein>
<keyword evidence="3" id="KW-1185">Reference proteome</keyword>
<dbReference type="OrthoDB" id="5420014at2759"/>
<evidence type="ECO:0000313" key="2">
    <source>
        <dbReference type="EMBL" id="KAF2870401.1"/>
    </source>
</evidence>
<evidence type="ECO:0000313" key="3">
    <source>
        <dbReference type="Proteomes" id="UP000481861"/>
    </source>
</evidence>
<gene>
    <name evidence="2" type="ORF">BDV95DRAFT_80488</name>
</gene>
<organism evidence="2 3">
    <name type="scientific">Massariosphaeria phaeospora</name>
    <dbReference type="NCBI Taxonomy" id="100035"/>
    <lineage>
        <taxon>Eukaryota</taxon>
        <taxon>Fungi</taxon>
        <taxon>Dikarya</taxon>
        <taxon>Ascomycota</taxon>
        <taxon>Pezizomycotina</taxon>
        <taxon>Dothideomycetes</taxon>
        <taxon>Pleosporomycetidae</taxon>
        <taxon>Pleosporales</taxon>
        <taxon>Pleosporales incertae sedis</taxon>
        <taxon>Massariosphaeria</taxon>
    </lineage>
</organism>
<feature type="transmembrane region" description="Helical" evidence="1">
    <location>
        <begin position="363"/>
        <end position="380"/>
    </location>
</feature>
<accession>A0A7C8M867</accession>
<keyword evidence="1" id="KW-0472">Membrane</keyword>
<keyword evidence="1" id="KW-1133">Transmembrane helix</keyword>
<sequence>MRFMEQIPNPWPYYTGPFFNPRDAIPQGLGTYITTRRETCRDYFYRTYGRGPKQTDMVKCMLNNLDAATAANAASHTYLLTLWPAFISIIVALGPDGGQVAYDNILWSAVFSITSGAIPGSQSLSLPHHFNALTMEEAREICGYWQDDDVNPRKSSRRGRLRKGRHTSEMASLVLAFACIGLWIAFVMVFSIALRNAVYYSNNLRSLWGAIWYLAAAGPVVCKGLFRVALNNVELWEPIRATNESPSTEEVPNKSNLNDGIEASLDPLPKGSSTTQQPATLRPNISSFPRFSPRKFRTGLQTWSRIAYLQLTQQNYRILARPDEPAWLDMVVRYCYNMGQLALFAFGCICQGGILFMDTPTDYYLTVLLVFVTATPRLLWPHFWRGGRRGADLVVWYNPPF</sequence>
<dbReference type="EMBL" id="JAADJZ010000014">
    <property type="protein sequence ID" value="KAF2870401.1"/>
    <property type="molecule type" value="Genomic_DNA"/>
</dbReference>
<reference evidence="2 3" key="1">
    <citation type="submission" date="2020-01" db="EMBL/GenBank/DDBJ databases">
        <authorList>
            <consortium name="DOE Joint Genome Institute"/>
            <person name="Haridas S."/>
            <person name="Albert R."/>
            <person name="Binder M."/>
            <person name="Bloem J."/>
            <person name="Labutti K."/>
            <person name="Salamov A."/>
            <person name="Andreopoulos B."/>
            <person name="Baker S.E."/>
            <person name="Barry K."/>
            <person name="Bills G."/>
            <person name="Bluhm B.H."/>
            <person name="Cannon C."/>
            <person name="Castanera R."/>
            <person name="Culley D.E."/>
            <person name="Daum C."/>
            <person name="Ezra D."/>
            <person name="Gonzalez J.B."/>
            <person name="Henrissat B."/>
            <person name="Kuo A."/>
            <person name="Liang C."/>
            <person name="Lipzen A."/>
            <person name="Lutzoni F."/>
            <person name="Magnuson J."/>
            <person name="Mondo S."/>
            <person name="Nolan M."/>
            <person name="Ohm R."/>
            <person name="Pangilinan J."/>
            <person name="Park H.-J.H."/>
            <person name="Ramirez L."/>
            <person name="Alfaro M."/>
            <person name="Sun H."/>
            <person name="Tritt A."/>
            <person name="Yoshinaga Y."/>
            <person name="Zwiers L.-H.L."/>
            <person name="Turgeon B.G."/>
            <person name="Goodwin S.B."/>
            <person name="Spatafora J.W."/>
            <person name="Crous P.W."/>
            <person name="Grigoriev I.V."/>
        </authorList>
    </citation>
    <scope>NUCLEOTIDE SEQUENCE [LARGE SCALE GENOMIC DNA]</scope>
    <source>
        <strain evidence="2 3">CBS 611.86</strain>
    </source>
</reference>
<dbReference type="Proteomes" id="UP000481861">
    <property type="component" value="Unassembled WGS sequence"/>
</dbReference>
<dbReference type="AlphaFoldDB" id="A0A7C8M867"/>
<comment type="caution">
    <text evidence="2">The sequence shown here is derived from an EMBL/GenBank/DDBJ whole genome shotgun (WGS) entry which is preliminary data.</text>
</comment>
<proteinExistence type="predicted"/>